<name>A0A9D1W6Z5_9SPHI</name>
<evidence type="ECO:0000313" key="4">
    <source>
        <dbReference type="Proteomes" id="UP000824156"/>
    </source>
</evidence>
<dbReference type="Proteomes" id="UP000824156">
    <property type="component" value="Unassembled WGS sequence"/>
</dbReference>
<reference evidence="3" key="1">
    <citation type="journal article" date="2021" name="PeerJ">
        <title>Extensive microbial diversity within the chicken gut microbiome revealed by metagenomics and culture.</title>
        <authorList>
            <person name="Gilroy R."/>
            <person name="Ravi A."/>
            <person name="Getino M."/>
            <person name="Pursley I."/>
            <person name="Horton D.L."/>
            <person name="Alikhan N.F."/>
            <person name="Baker D."/>
            <person name="Gharbi K."/>
            <person name="Hall N."/>
            <person name="Watson M."/>
            <person name="Adriaenssens E.M."/>
            <person name="Foster-Nyarko E."/>
            <person name="Jarju S."/>
            <person name="Secka A."/>
            <person name="Antonio M."/>
            <person name="Oren A."/>
            <person name="Chaudhuri R.R."/>
            <person name="La Ragione R."/>
            <person name="Hildebrand F."/>
            <person name="Pallen M.J."/>
        </authorList>
    </citation>
    <scope>NUCLEOTIDE SEQUENCE</scope>
    <source>
        <strain evidence="3">1719</strain>
    </source>
</reference>
<dbReference type="AlphaFoldDB" id="A0A9D1W6Z5"/>
<reference evidence="3" key="2">
    <citation type="submission" date="2021-04" db="EMBL/GenBank/DDBJ databases">
        <authorList>
            <person name="Gilroy R."/>
        </authorList>
    </citation>
    <scope>NUCLEOTIDE SEQUENCE</scope>
    <source>
        <strain evidence="3">1719</strain>
    </source>
</reference>
<comment type="caution">
    <text evidence="3">The sequence shown here is derived from an EMBL/GenBank/DDBJ whole genome shotgun (WGS) entry which is preliminary data.</text>
</comment>
<keyword evidence="2" id="KW-0732">Signal</keyword>
<evidence type="ECO:0000313" key="3">
    <source>
        <dbReference type="EMBL" id="HIX53765.1"/>
    </source>
</evidence>
<protein>
    <submittedName>
        <fullName evidence="3">Uncharacterized protein</fullName>
    </submittedName>
</protein>
<feature type="signal peptide" evidence="2">
    <location>
        <begin position="1"/>
        <end position="25"/>
    </location>
</feature>
<organism evidence="3 4">
    <name type="scientific">Candidatus Sphingobacterium stercoripullorum</name>
    <dbReference type="NCBI Taxonomy" id="2838759"/>
    <lineage>
        <taxon>Bacteria</taxon>
        <taxon>Pseudomonadati</taxon>
        <taxon>Bacteroidota</taxon>
        <taxon>Sphingobacteriia</taxon>
        <taxon>Sphingobacteriales</taxon>
        <taxon>Sphingobacteriaceae</taxon>
        <taxon>Sphingobacterium</taxon>
    </lineage>
</organism>
<evidence type="ECO:0000256" key="1">
    <source>
        <dbReference type="SAM" id="MobiDB-lite"/>
    </source>
</evidence>
<proteinExistence type="predicted"/>
<feature type="chain" id="PRO_5039565215" evidence="2">
    <location>
        <begin position="26"/>
        <end position="220"/>
    </location>
</feature>
<accession>A0A9D1W6Z5</accession>
<dbReference type="PROSITE" id="PS51257">
    <property type="entry name" value="PROKAR_LIPOPROTEIN"/>
    <property type="match status" value="1"/>
</dbReference>
<gene>
    <name evidence="3" type="ORF">H9853_01965</name>
</gene>
<feature type="region of interest" description="Disordered" evidence="1">
    <location>
        <begin position="190"/>
        <end position="220"/>
    </location>
</feature>
<dbReference type="EMBL" id="DXEZ01000056">
    <property type="protein sequence ID" value="HIX53765.1"/>
    <property type="molecule type" value="Genomic_DNA"/>
</dbReference>
<sequence length="220" mass="24426">MKKTVLYTFALAAIFLFIGSGCVFAQSDTLRISKLELAKKKKHNFRNLSRDSTILVYIDTLIMKDRSSLHFFGNKDIELHVNQAEIGKRAFIDLRANENNAANMDAFINFNKLGSLFILANGLDAHNGTKTFPNGDGGIVNLHYNDKGIKPQSSNKKENNYLEINIEPGGQRVNPNAEISQIYSQIARAPRGLRGLPQGQVYSGSEGKKGKKSVQPIQEN</sequence>
<evidence type="ECO:0000256" key="2">
    <source>
        <dbReference type="SAM" id="SignalP"/>
    </source>
</evidence>